<gene>
    <name evidence="3" type="ORF">JDV02_010544</name>
</gene>
<evidence type="ECO:0000256" key="1">
    <source>
        <dbReference type="SAM" id="MobiDB-lite"/>
    </source>
</evidence>
<keyword evidence="2" id="KW-0472">Membrane</keyword>
<name>A0A9Q8VGN6_9HYPO</name>
<dbReference type="OrthoDB" id="4770059at2759"/>
<dbReference type="AlphaFoldDB" id="A0A9Q8VGN6"/>
<feature type="compositionally biased region" description="Low complexity" evidence="1">
    <location>
        <begin position="324"/>
        <end position="345"/>
    </location>
</feature>
<feature type="compositionally biased region" description="Low complexity" evidence="1">
    <location>
        <begin position="162"/>
        <end position="184"/>
    </location>
</feature>
<feature type="region of interest" description="Disordered" evidence="1">
    <location>
        <begin position="129"/>
        <end position="184"/>
    </location>
</feature>
<dbReference type="Proteomes" id="UP000829364">
    <property type="component" value="Chromosome 13"/>
</dbReference>
<accession>A0A9Q8VGN6</accession>
<dbReference type="RefSeq" id="XP_047848309.1">
    <property type="nucleotide sequence ID" value="XM_047992295.1"/>
</dbReference>
<protein>
    <submittedName>
        <fullName evidence="3">Uncharacterized protein</fullName>
    </submittedName>
</protein>
<proteinExistence type="predicted"/>
<dbReference type="KEGG" id="ptkz:JDV02_010544"/>
<evidence type="ECO:0000313" key="4">
    <source>
        <dbReference type="Proteomes" id="UP000829364"/>
    </source>
</evidence>
<keyword evidence="2" id="KW-1133">Transmembrane helix</keyword>
<feature type="transmembrane region" description="Helical" evidence="2">
    <location>
        <begin position="192"/>
        <end position="215"/>
    </location>
</feature>
<sequence>MAVGIQTLSSGTKQVPYMAMTDAAMACAAPIVASDFDKCRMPGGVDLWERQGFYSPGVCFAGYNPLCPQTRPPQEEWPLRVGETAVRCVPEGYKCNREDKDQRFATLESSGTVISAPAFEVRWRSEDLKGMGQSQPLPGGTTGPVLATKGGVPTATVTLSNTTDGSTAGSGATATTSRTESDTGSAGIEAGVVAGIAVGCALAAFVLALAIVFLFRYRRQKQKEGANAASNADDREPGLIPPAPGGVAEVDGATAIAEADGTPTGRQESVIPRSNSGHGVGYQGQRDDNQDHSGPVELELRQDLATELPVSSRDGVGGLPTSPASRSGCGSGSVSAGASVSPALSWRHRPVEVASASEVFELPG</sequence>
<evidence type="ECO:0000256" key="2">
    <source>
        <dbReference type="SAM" id="Phobius"/>
    </source>
</evidence>
<feature type="region of interest" description="Disordered" evidence="1">
    <location>
        <begin position="310"/>
        <end position="364"/>
    </location>
</feature>
<dbReference type="GeneID" id="72072488"/>
<reference evidence="3" key="1">
    <citation type="submission" date="2021-11" db="EMBL/GenBank/DDBJ databases">
        <title>Purpureocillium_takamizusanense_genome.</title>
        <authorList>
            <person name="Nguyen N.-H."/>
        </authorList>
    </citation>
    <scope>NUCLEOTIDE SEQUENCE</scope>
    <source>
        <strain evidence="3">PT3</strain>
    </source>
</reference>
<evidence type="ECO:0000313" key="3">
    <source>
        <dbReference type="EMBL" id="UNI24828.1"/>
    </source>
</evidence>
<dbReference type="EMBL" id="CP086366">
    <property type="protein sequence ID" value="UNI24828.1"/>
    <property type="molecule type" value="Genomic_DNA"/>
</dbReference>
<feature type="compositionally biased region" description="Polar residues" evidence="1">
    <location>
        <begin position="264"/>
        <end position="277"/>
    </location>
</feature>
<organism evidence="3 4">
    <name type="scientific">Purpureocillium takamizusanense</name>
    <dbReference type="NCBI Taxonomy" id="2060973"/>
    <lineage>
        <taxon>Eukaryota</taxon>
        <taxon>Fungi</taxon>
        <taxon>Dikarya</taxon>
        <taxon>Ascomycota</taxon>
        <taxon>Pezizomycotina</taxon>
        <taxon>Sordariomycetes</taxon>
        <taxon>Hypocreomycetidae</taxon>
        <taxon>Hypocreales</taxon>
        <taxon>Ophiocordycipitaceae</taxon>
        <taxon>Purpureocillium</taxon>
    </lineage>
</organism>
<keyword evidence="2" id="KW-0812">Transmembrane</keyword>
<keyword evidence="4" id="KW-1185">Reference proteome</keyword>
<feature type="region of interest" description="Disordered" evidence="1">
    <location>
        <begin position="224"/>
        <end position="294"/>
    </location>
</feature>